<comment type="caution">
    <text evidence="1">The sequence shown here is derived from an EMBL/GenBank/DDBJ whole genome shotgun (WGS) entry which is preliminary data.</text>
</comment>
<name>A0A226DR13_FOLCA</name>
<organism evidence="1 2">
    <name type="scientific">Folsomia candida</name>
    <name type="common">Springtail</name>
    <dbReference type="NCBI Taxonomy" id="158441"/>
    <lineage>
        <taxon>Eukaryota</taxon>
        <taxon>Metazoa</taxon>
        <taxon>Ecdysozoa</taxon>
        <taxon>Arthropoda</taxon>
        <taxon>Hexapoda</taxon>
        <taxon>Collembola</taxon>
        <taxon>Entomobryomorpha</taxon>
        <taxon>Isotomoidea</taxon>
        <taxon>Isotomidae</taxon>
        <taxon>Proisotominae</taxon>
        <taxon>Folsomia</taxon>
    </lineage>
</organism>
<dbReference type="Proteomes" id="UP000198287">
    <property type="component" value="Unassembled WGS sequence"/>
</dbReference>
<evidence type="ECO:0000313" key="2">
    <source>
        <dbReference type="Proteomes" id="UP000198287"/>
    </source>
</evidence>
<dbReference type="AlphaFoldDB" id="A0A226DR13"/>
<evidence type="ECO:0000313" key="1">
    <source>
        <dbReference type="EMBL" id="OXA46646.1"/>
    </source>
</evidence>
<reference evidence="1 2" key="1">
    <citation type="submission" date="2015-12" db="EMBL/GenBank/DDBJ databases">
        <title>The genome of Folsomia candida.</title>
        <authorList>
            <person name="Faddeeva A."/>
            <person name="Derks M.F."/>
            <person name="Anvar Y."/>
            <person name="Smit S."/>
            <person name="Van Straalen N."/>
            <person name="Roelofs D."/>
        </authorList>
    </citation>
    <scope>NUCLEOTIDE SEQUENCE [LARGE SCALE GENOMIC DNA]</scope>
    <source>
        <strain evidence="1 2">VU population</strain>
        <tissue evidence="1">Whole body</tissue>
    </source>
</reference>
<proteinExistence type="predicted"/>
<dbReference type="EMBL" id="LNIX01000015">
    <property type="protein sequence ID" value="OXA46646.1"/>
    <property type="molecule type" value="Genomic_DNA"/>
</dbReference>
<keyword evidence="2" id="KW-1185">Reference proteome</keyword>
<gene>
    <name evidence="1" type="ORF">Fcan01_18643</name>
</gene>
<protein>
    <submittedName>
        <fullName evidence="1">Uncharacterized protein</fullName>
    </submittedName>
</protein>
<sequence length="169" mass="18755">MNGILYATPSQRALNLRNIKQKNTIFAGNNGRADETPFQRSLDFRHIPGAEFTNTWGVLHHHTGDSRNFGGGLQPSHLNKPVATIDSFDAAILAKKRQKLCVDAGSDSNSLPVTSPDSAIASDNVEIPHLQVYFEEDQPYDLDDMDSDMEMPVLFPQTYPNRDPGFLLV</sequence>
<accession>A0A226DR13</accession>